<dbReference type="InterPro" id="IPR001647">
    <property type="entry name" value="HTH_TetR"/>
</dbReference>
<protein>
    <submittedName>
        <fullName evidence="4">Transcriptional regulator</fullName>
    </submittedName>
</protein>
<evidence type="ECO:0000313" key="5">
    <source>
        <dbReference type="Proteomes" id="UP000465360"/>
    </source>
</evidence>
<feature type="DNA-binding region" description="H-T-H motif" evidence="2">
    <location>
        <begin position="51"/>
        <end position="70"/>
    </location>
</feature>
<dbReference type="Gene3D" id="1.10.357.10">
    <property type="entry name" value="Tetracycline Repressor, domain 2"/>
    <property type="match status" value="1"/>
</dbReference>
<dbReference type="InterPro" id="IPR009057">
    <property type="entry name" value="Homeodomain-like_sf"/>
</dbReference>
<gene>
    <name evidence="4" type="ORF">MBOU_43470</name>
</gene>
<keyword evidence="1 2" id="KW-0238">DNA-binding</keyword>
<dbReference type="SUPFAM" id="SSF46689">
    <property type="entry name" value="Homeodomain-like"/>
    <property type="match status" value="1"/>
</dbReference>
<evidence type="ECO:0000259" key="3">
    <source>
        <dbReference type="PROSITE" id="PS50977"/>
    </source>
</evidence>
<accession>A0A7I9YUI0</accession>
<evidence type="ECO:0000313" key="4">
    <source>
        <dbReference type="EMBL" id="GFG92305.1"/>
    </source>
</evidence>
<evidence type="ECO:0000256" key="1">
    <source>
        <dbReference type="ARBA" id="ARBA00023125"/>
    </source>
</evidence>
<comment type="caution">
    <text evidence="4">The sequence shown here is derived from an EMBL/GenBank/DDBJ whole genome shotgun (WGS) entry which is preliminary data.</text>
</comment>
<organism evidence="4 5">
    <name type="scientific">Mycobacterium bourgelatii</name>
    <dbReference type="NCBI Taxonomy" id="1273442"/>
    <lineage>
        <taxon>Bacteria</taxon>
        <taxon>Bacillati</taxon>
        <taxon>Actinomycetota</taxon>
        <taxon>Actinomycetes</taxon>
        <taxon>Mycobacteriales</taxon>
        <taxon>Mycobacteriaceae</taxon>
        <taxon>Mycobacterium</taxon>
    </lineage>
</organism>
<keyword evidence="5" id="KW-1185">Reference proteome</keyword>
<dbReference type="PANTHER" id="PTHR43479:SF11">
    <property type="entry name" value="ACREF_ENVCD OPERON REPRESSOR-RELATED"/>
    <property type="match status" value="1"/>
</dbReference>
<feature type="domain" description="HTH tetR-type" evidence="3">
    <location>
        <begin position="28"/>
        <end position="88"/>
    </location>
</feature>
<dbReference type="InterPro" id="IPR050624">
    <property type="entry name" value="HTH-type_Tx_Regulator"/>
</dbReference>
<proteinExistence type="predicted"/>
<name>A0A7I9YUI0_MYCBU</name>
<dbReference type="PANTHER" id="PTHR43479">
    <property type="entry name" value="ACREF/ENVCD OPERON REPRESSOR-RELATED"/>
    <property type="match status" value="1"/>
</dbReference>
<dbReference type="AlphaFoldDB" id="A0A7I9YUI0"/>
<dbReference type="Proteomes" id="UP000465360">
    <property type="component" value="Unassembled WGS sequence"/>
</dbReference>
<sequence>MERFRVKMLVMQQIVRPFRGVSADERRDTRRAQLLEACLDVVGTCGIAGTTIDGICRSAGLTKRYFYESFPSRNDAFAALADELIADITEKILAAFPNDMMDLRDRIHCAIDSVTTLLFDDPRSARFFSEVIGKELLKDTVGPAEHRIAQLLIELILAGREITKSQHDRMQLAALVIVTGSVRAFTSWLDGRISISREDLVDEITEMSVAAARSIRSDL</sequence>
<dbReference type="PROSITE" id="PS50977">
    <property type="entry name" value="HTH_TETR_2"/>
    <property type="match status" value="1"/>
</dbReference>
<dbReference type="EMBL" id="BLKZ01000001">
    <property type="protein sequence ID" value="GFG92305.1"/>
    <property type="molecule type" value="Genomic_DNA"/>
</dbReference>
<reference evidence="4 5" key="1">
    <citation type="journal article" date="2019" name="Emerg. Microbes Infect.">
        <title>Comprehensive subspecies identification of 175 nontuberculous mycobacteria species based on 7547 genomic profiles.</title>
        <authorList>
            <person name="Matsumoto Y."/>
            <person name="Kinjo T."/>
            <person name="Motooka D."/>
            <person name="Nabeya D."/>
            <person name="Jung N."/>
            <person name="Uechi K."/>
            <person name="Horii T."/>
            <person name="Iida T."/>
            <person name="Fujita J."/>
            <person name="Nakamura S."/>
        </authorList>
    </citation>
    <scope>NUCLEOTIDE SEQUENCE [LARGE SCALE GENOMIC DNA]</scope>
    <source>
        <strain evidence="4 5">JCM 30725</strain>
    </source>
</reference>
<evidence type="ECO:0000256" key="2">
    <source>
        <dbReference type="PROSITE-ProRule" id="PRU00335"/>
    </source>
</evidence>
<dbReference type="GO" id="GO:0003677">
    <property type="term" value="F:DNA binding"/>
    <property type="evidence" value="ECO:0007669"/>
    <property type="project" value="UniProtKB-UniRule"/>
</dbReference>